<dbReference type="AlphaFoldDB" id="A0A175Y3J1"/>
<gene>
    <name evidence="2" type="ORF">AVM11_03345</name>
</gene>
<dbReference type="PROSITE" id="PS51257">
    <property type="entry name" value="PROKAR_LIPOPROTEIN"/>
    <property type="match status" value="1"/>
</dbReference>
<proteinExistence type="predicted"/>
<dbReference type="OrthoDB" id="9780147at2"/>
<sequence length="240" mass="26663">MSQKLIIILRAWQGGIMKATCFVAAAILLAGLTACADPGERLSQYYIKHPEALQEALNRLAQYQEQEDTKAVMAAISASSSWLYSDEYGNRLGSMNAPIKVAMFTDYNCAVCKKAIKSLINDPKFKNGEVSIFIHDLPILGEDSAYFARIGMMAQSNEEFAEYFEGLMAIDRPSRAYAEKLAMNVGIDPKAAITEPALSKSDVIIRRNRDFFRRVGASGTPVFITRGELFKGWNPLKKPF</sequence>
<evidence type="ECO:0000259" key="1">
    <source>
        <dbReference type="Pfam" id="PF13462"/>
    </source>
</evidence>
<organism evidence="2 3">
    <name type="scientific">Sphingomonas melonis TY</name>
    <dbReference type="NCBI Taxonomy" id="621456"/>
    <lineage>
        <taxon>Bacteria</taxon>
        <taxon>Pseudomonadati</taxon>
        <taxon>Pseudomonadota</taxon>
        <taxon>Alphaproteobacteria</taxon>
        <taxon>Sphingomonadales</taxon>
        <taxon>Sphingomonadaceae</taxon>
        <taxon>Sphingomonas</taxon>
    </lineage>
</organism>
<name>A0A175Y3J1_9SPHN</name>
<feature type="domain" description="Thioredoxin-like fold" evidence="1">
    <location>
        <begin position="89"/>
        <end position="231"/>
    </location>
</feature>
<keyword evidence="3" id="KW-1185">Reference proteome</keyword>
<dbReference type="STRING" id="621456.BJP26_03485"/>
<evidence type="ECO:0000313" key="3">
    <source>
        <dbReference type="Proteomes" id="UP000078460"/>
    </source>
</evidence>
<dbReference type="Proteomes" id="UP000078460">
    <property type="component" value="Unassembled WGS sequence"/>
</dbReference>
<reference evidence="2" key="1">
    <citation type="submission" date="2016-03" db="EMBL/GenBank/DDBJ databases">
        <title>Sphingomonas melonis TY, whole genome shotgun sequencing.</title>
        <authorList>
            <person name="Wang H."/>
            <person name="Zhu P."/>
        </authorList>
    </citation>
    <scope>NUCLEOTIDE SEQUENCE [LARGE SCALE GENOMIC DNA]</scope>
    <source>
        <strain evidence="2">TY</strain>
    </source>
</reference>
<dbReference type="InterPro" id="IPR012336">
    <property type="entry name" value="Thioredoxin-like_fold"/>
</dbReference>
<dbReference type="Gene3D" id="3.40.30.10">
    <property type="entry name" value="Glutaredoxin"/>
    <property type="match status" value="1"/>
</dbReference>
<dbReference type="Pfam" id="PF13462">
    <property type="entry name" value="Thioredoxin_4"/>
    <property type="match status" value="1"/>
</dbReference>
<evidence type="ECO:0000313" key="2">
    <source>
        <dbReference type="EMBL" id="KZB95322.1"/>
    </source>
</evidence>
<comment type="caution">
    <text evidence="2">The sequence shown here is derived from an EMBL/GenBank/DDBJ whole genome shotgun (WGS) entry which is preliminary data.</text>
</comment>
<dbReference type="SUPFAM" id="SSF52833">
    <property type="entry name" value="Thioredoxin-like"/>
    <property type="match status" value="1"/>
</dbReference>
<dbReference type="InterPro" id="IPR036249">
    <property type="entry name" value="Thioredoxin-like_sf"/>
</dbReference>
<dbReference type="RefSeq" id="WP_017980590.1">
    <property type="nucleotide sequence ID" value="NZ_CP017578.1"/>
</dbReference>
<accession>A0A175Y3J1</accession>
<dbReference type="KEGG" id="smy:BJP26_03485"/>
<protein>
    <recommendedName>
        <fullName evidence="1">Thioredoxin-like fold domain-containing protein</fullName>
    </recommendedName>
</protein>
<dbReference type="EMBL" id="LQCK02000012">
    <property type="protein sequence ID" value="KZB95322.1"/>
    <property type="molecule type" value="Genomic_DNA"/>
</dbReference>